<gene>
    <name evidence="1" type="ORF">GCM10009037_08060</name>
</gene>
<protein>
    <submittedName>
        <fullName evidence="1">Alpha/beta hydrolase</fullName>
    </submittedName>
</protein>
<keyword evidence="1" id="KW-0378">Hydrolase</keyword>
<accession>A0A830F082</accession>
<sequence length="213" mass="22372">MRRETVLVPGARRVEATLDAPDDADEGDAGDRVRACVVACPPHPEAGGSRSDRRLTAVSDALTERGVACLRLDYGAWDGGHGEREDVRNALRWASERDASVGLFGYSFGAGIAALAAADVEVAVGALALLAPDDAVGDGLYAARAVRDLDASLPVHAAYGERDERADWRPVVDAVRERGGAVEALDAAHALLGRRATTAADAIAAFFDRELRA</sequence>
<dbReference type="OrthoDB" id="50239at2157"/>
<dbReference type="SUPFAM" id="SSF53474">
    <property type="entry name" value="alpha/beta-Hydrolases"/>
    <property type="match status" value="1"/>
</dbReference>
<dbReference type="EMBL" id="BMPF01000001">
    <property type="protein sequence ID" value="GGL26782.1"/>
    <property type="molecule type" value="Genomic_DNA"/>
</dbReference>
<keyword evidence="2" id="KW-1185">Reference proteome</keyword>
<comment type="caution">
    <text evidence="1">The sequence shown here is derived from an EMBL/GenBank/DDBJ whole genome shotgun (WGS) entry which is preliminary data.</text>
</comment>
<dbReference type="RefSeq" id="WP_188879338.1">
    <property type="nucleotide sequence ID" value="NZ_BMPF01000001.1"/>
</dbReference>
<evidence type="ECO:0000313" key="1">
    <source>
        <dbReference type="EMBL" id="GGL26782.1"/>
    </source>
</evidence>
<evidence type="ECO:0000313" key="2">
    <source>
        <dbReference type="Proteomes" id="UP000628840"/>
    </source>
</evidence>
<dbReference type="AlphaFoldDB" id="A0A830F082"/>
<name>A0A830F082_9EURY</name>
<organism evidence="1 2">
    <name type="scientific">Halarchaeum grantii</name>
    <dbReference type="NCBI Taxonomy" id="1193105"/>
    <lineage>
        <taxon>Archaea</taxon>
        <taxon>Methanobacteriati</taxon>
        <taxon>Methanobacteriota</taxon>
        <taxon>Stenosarchaea group</taxon>
        <taxon>Halobacteria</taxon>
        <taxon>Halobacteriales</taxon>
        <taxon>Halobacteriaceae</taxon>
    </lineage>
</organism>
<dbReference type="GO" id="GO:0016787">
    <property type="term" value="F:hydrolase activity"/>
    <property type="evidence" value="ECO:0007669"/>
    <property type="project" value="UniProtKB-KW"/>
</dbReference>
<reference evidence="1 2" key="1">
    <citation type="journal article" date="2019" name="Int. J. Syst. Evol. Microbiol.">
        <title>The Global Catalogue of Microorganisms (GCM) 10K type strain sequencing project: providing services to taxonomists for standard genome sequencing and annotation.</title>
        <authorList>
            <consortium name="The Broad Institute Genomics Platform"/>
            <consortium name="The Broad Institute Genome Sequencing Center for Infectious Disease"/>
            <person name="Wu L."/>
            <person name="Ma J."/>
        </authorList>
    </citation>
    <scope>NUCLEOTIDE SEQUENCE [LARGE SCALE GENOMIC DNA]</scope>
    <source>
        <strain evidence="1 2">JCM 19585</strain>
    </source>
</reference>
<dbReference type="InterPro" id="IPR029058">
    <property type="entry name" value="AB_hydrolase_fold"/>
</dbReference>
<dbReference type="Proteomes" id="UP000628840">
    <property type="component" value="Unassembled WGS sequence"/>
</dbReference>
<proteinExistence type="predicted"/>
<dbReference type="Gene3D" id="3.40.50.1820">
    <property type="entry name" value="alpha/beta hydrolase"/>
    <property type="match status" value="1"/>
</dbReference>